<proteinExistence type="predicted"/>
<evidence type="ECO:0000313" key="2">
    <source>
        <dbReference type="EMBL" id="EQD51569.1"/>
    </source>
</evidence>
<dbReference type="InterPro" id="IPR012337">
    <property type="entry name" value="RNaseH-like_sf"/>
</dbReference>
<comment type="caution">
    <text evidence="2">The sequence shown here is derived from an EMBL/GenBank/DDBJ whole genome shotgun (WGS) entry which is preliminary data.</text>
</comment>
<dbReference type="SUPFAM" id="SSF53098">
    <property type="entry name" value="Ribonuclease H-like"/>
    <property type="match status" value="1"/>
</dbReference>
<dbReference type="PANTHER" id="PTHR35004">
    <property type="entry name" value="TRANSPOSASE RV3428C-RELATED"/>
    <property type="match status" value="1"/>
</dbReference>
<dbReference type="EMBL" id="AUZX01009495">
    <property type="protein sequence ID" value="EQD51569.1"/>
    <property type="molecule type" value="Genomic_DNA"/>
</dbReference>
<name>T1BEW6_9ZZZZ</name>
<protein>
    <submittedName>
        <fullName evidence="2">Integrase catalytic region</fullName>
    </submittedName>
</protein>
<dbReference type="GO" id="GO:0003676">
    <property type="term" value="F:nucleic acid binding"/>
    <property type="evidence" value="ECO:0007669"/>
    <property type="project" value="InterPro"/>
</dbReference>
<reference evidence="2" key="2">
    <citation type="journal article" date="2014" name="ISME J.">
        <title>Microbial stratification in low pH oxic and suboxic macroscopic growths along an acid mine drainage.</title>
        <authorList>
            <person name="Mendez-Garcia C."/>
            <person name="Mesa V."/>
            <person name="Sprenger R.R."/>
            <person name="Richter M."/>
            <person name="Diez M.S."/>
            <person name="Solano J."/>
            <person name="Bargiela R."/>
            <person name="Golyshina O.V."/>
            <person name="Manteca A."/>
            <person name="Ramos J.L."/>
            <person name="Gallego J.R."/>
            <person name="Llorente I."/>
            <person name="Martins Dos Santos V.A."/>
            <person name="Jensen O.N."/>
            <person name="Pelaez A.I."/>
            <person name="Sanchez J."/>
            <person name="Ferrer M."/>
        </authorList>
    </citation>
    <scope>NUCLEOTIDE SEQUENCE</scope>
</reference>
<dbReference type="PANTHER" id="PTHR35004:SF6">
    <property type="entry name" value="TRANSPOSASE"/>
    <property type="match status" value="1"/>
</dbReference>
<gene>
    <name evidence="2" type="ORF">B1A_13008</name>
</gene>
<accession>T1BEW6</accession>
<feature type="domain" description="Integrase catalytic" evidence="1">
    <location>
        <begin position="113"/>
        <end position="296"/>
    </location>
</feature>
<reference evidence="2" key="1">
    <citation type="submission" date="2013-08" db="EMBL/GenBank/DDBJ databases">
        <authorList>
            <person name="Mendez C."/>
            <person name="Richter M."/>
            <person name="Ferrer M."/>
            <person name="Sanchez J."/>
        </authorList>
    </citation>
    <scope>NUCLEOTIDE SEQUENCE</scope>
</reference>
<feature type="non-terminal residue" evidence="2">
    <location>
        <position position="1"/>
    </location>
</feature>
<sequence length="433" mass="48665">TGLDVRFGASTIQRWYYACRQASDPVAVLRNQVRRDIGSFPSVCPEAAEALRALYASHSSWNAKLLRDNLQVVLGAADPPAPCPSYPSVRRYLKAHGLTRKRPQRRGVDEILAPATPPTEREIRSYEVAYVLQLLHLDFHEGSRQILTRTGERIKPLLVAFIDDHSRFIAHAQWYTSEGTEQLVHGFCQALSKVGLPRSLMNDRGSAMMSGEFTAGLAALGIVHVPTRPRSPHVNGKQEAWWSQIEGRLLPMLEGEPNLTLDQLNLATCAWVTQEYNRTKHEEIGCTPLKRYLADPNVSRECPGSEALRAAFRIEVKRRQRRSDGTVRLENQRFEIPSRYRHLSQIRLRYARWDLSRVDLIDPHSGAILCPVYPIDKVANADRLRRVVEPVSHAPKPPASGIAPLLKKMIADYAATGLPPAYLPESDTQDDPT</sequence>
<dbReference type="PROSITE" id="PS50994">
    <property type="entry name" value="INTEGRASE"/>
    <property type="match status" value="1"/>
</dbReference>
<dbReference type="GO" id="GO:0015074">
    <property type="term" value="P:DNA integration"/>
    <property type="evidence" value="ECO:0007669"/>
    <property type="project" value="InterPro"/>
</dbReference>
<evidence type="ECO:0000259" key="1">
    <source>
        <dbReference type="PROSITE" id="PS50994"/>
    </source>
</evidence>
<organism evidence="2">
    <name type="scientific">mine drainage metagenome</name>
    <dbReference type="NCBI Taxonomy" id="410659"/>
    <lineage>
        <taxon>unclassified sequences</taxon>
        <taxon>metagenomes</taxon>
        <taxon>ecological metagenomes</taxon>
    </lineage>
</organism>
<dbReference type="AlphaFoldDB" id="T1BEW6"/>
<dbReference type="Gene3D" id="3.30.420.10">
    <property type="entry name" value="Ribonuclease H-like superfamily/Ribonuclease H"/>
    <property type="match status" value="1"/>
</dbReference>
<dbReference type="InterPro" id="IPR001584">
    <property type="entry name" value="Integrase_cat-core"/>
</dbReference>
<dbReference type="InterPro" id="IPR036397">
    <property type="entry name" value="RNaseH_sf"/>
</dbReference>